<dbReference type="InterPro" id="IPR051599">
    <property type="entry name" value="Cell_Envelope_Assoc"/>
</dbReference>
<proteinExistence type="predicted"/>
<dbReference type="AlphaFoldDB" id="I2Q6I7"/>
<gene>
    <name evidence="2" type="ORF">DesU5LDRAFT_3777</name>
</gene>
<dbReference type="CDD" id="cd06259">
    <property type="entry name" value="YdcF-like"/>
    <property type="match status" value="1"/>
</dbReference>
<dbReference type="GO" id="GO:0005886">
    <property type="term" value="C:plasma membrane"/>
    <property type="evidence" value="ECO:0007669"/>
    <property type="project" value="TreeGrafter"/>
</dbReference>
<dbReference type="Gene3D" id="3.40.50.620">
    <property type="entry name" value="HUPs"/>
    <property type="match status" value="1"/>
</dbReference>
<feature type="domain" description="DUF218" evidence="1">
    <location>
        <begin position="36"/>
        <end position="151"/>
    </location>
</feature>
<evidence type="ECO:0000259" key="1">
    <source>
        <dbReference type="Pfam" id="PF02698"/>
    </source>
</evidence>
<dbReference type="PANTHER" id="PTHR30336:SF20">
    <property type="entry name" value="DUF218 DOMAIN-CONTAINING PROTEIN"/>
    <property type="match status" value="1"/>
</dbReference>
<accession>I2Q6I7</accession>
<dbReference type="InterPro" id="IPR014729">
    <property type="entry name" value="Rossmann-like_a/b/a_fold"/>
</dbReference>
<protein>
    <recommendedName>
        <fullName evidence="1">DUF218 domain-containing protein</fullName>
    </recommendedName>
</protein>
<dbReference type="PANTHER" id="PTHR30336">
    <property type="entry name" value="INNER MEMBRANE PROTEIN, PROBABLE PERMEASE"/>
    <property type="match status" value="1"/>
</dbReference>
<sequence>MDHHLLTPTLSADIVNACEILWRFNTISKSINSPEVILLLGSNDINVAKFAVEISKKEKYAKIICSGGLAHTDDLLATHWEMTEAEKFADILVQEGIQSKRIVTEPMSKNTSENLIFSKKIITNLWPFAKKILLIHKPFMTLRAYLTGKKVLRTYELGIIHEDISCAKYIDRYKDISIIDILVGDTERIIAYPRLSYFEPITIPESVTKAMNYLKEKGFTHHSLNF</sequence>
<dbReference type="HOGENOM" id="CLU_064561_0_0_7"/>
<dbReference type="Pfam" id="PF02698">
    <property type="entry name" value="DUF218"/>
    <property type="match status" value="1"/>
</dbReference>
<organism evidence="2">
    <name type="scientific">Desulfovibrio sp. U5L</name>
    <dbReference type="NCBI Taxonomy" id="596152"/>
    <lineage>
        <taxon>Bacteria</taxon>
        <taxon>Pseudomonadati</taxon>
        <taxon>Thermodesulfobacteriota</taxon>
        <taxon>Desulfovibrionia</taxon>
        <taxon>Desulfovibrionales</taxon>
        <taxon>Desulfovibrionaceae</taxon>
        <taxon>Desulfovibrio</taxon>
    </lineage>
</organism>
<dbReference type="OrthoDB" id="9809813at2"/>
<reference evidence="2" key="1">
    <citation type="submission" date="2011-11" db="EMBL/GenBank/DDBJ databases">
        <title>Improved High-Quality Draft sequence of Desulfovibrio sp. U5L.</title>
        <authorList>
            <consortium name="US DOE Joint Genome Institute"/>
            <person name="Lucas S."/>
            <person name="Han J."/>
            <person name="Lapidus A."/>
            <person name="Cheng J.-F."/>
            <person name="Goodwin L."/>
            <person name="Pitluck S."/>
            <person name="Peters L."/>
            <person name="Ovchinnikova G."/>
            <person name="Held B."/>
            <person name="Detter J.C."/>
            <person name="Han C."/>
            <person name="Tapia R."/>
            <person name="Land M."/>
            <person name="Hauser L."/>
            <person name="Kyrpides N."/>
            <person name="Ivanova N."/>
            <person name="Pagani I."/>
            <person name="Gabster J."/>
            <person name="Walker C."/>
            <person name="Stolyar S."/>
            <person name="Stahl D."/>
            <person name="Arkin A."/>
            <person name="Dehal P."/>
            <person name="Hazen T."/>
            <person name="Woyke T."/>
        </authorList>
    </citation>
    <scope>NUCLEOTIDE SEQUENCE [LARGE SCALE GENOMIC DNA]</scope>
    <source>
        <strain evidence="2">U5L</strain>
    </source>
</reference>
<dbReference type="STRING" id="596152.DesU5LDRAFT_3777"/>
<dbReference type="eggNOG" id="COG1434">
    <property type="taxonomic scope" value="Bacteria"/>
</dbReference>
<dbReference type="InterPro" id="IPR003848">
    <property type="entry name" value="DUF218"/>
</dbReference>
<dbReference type="EMBL" id="JH600068">
    <property type="protein sequence ID" value="EIG55393.1"/>
    <property type="molecule type" value="Genomic_DNA"/>
</dbReference>
<evidence type="ECO:0000313" key="2">
    <source>
        <dbReference type="EMBL" id="EIG55393.1"/>
    </source>
</evidence>
<name>I2Q6I7_9BACT</name>